<gene>
    <name evidence="1" type="ORF">HID58_037706</name>
</gene>
<comment type="caution">
    <text evidence="1">The sequence shown here is derived from an EMBL/GenBank/DDBJ whole genome shotgun (WGS) entry which is preliminary data.</text>
</comment>
<name>A0ABQ8BM89_BRANA</name>
<dbReference type="Proteomes" id="UP000824890">
    <property type="component" value="Unassembled WGS sequence"/>
</dbReference>
<sequence length="187" mass="20919">MMTQSIDTVRGEGGKSTLGTRQWRQFVVGSMSEATRGDKVGDKCTSVPDAMISNAQNLAQVKANKYVSESLLSTSPTERKCECPHELVSMMNSCPHLFHPYLLCPRFFNPRIPFSIETSDEWSNSIYLHFRMIENFLRKEDVAALLSHQIPARKLPEDQSGDGVRESWVLDLASVPPDLVSATLVET</sequence>
<reference evidence="1 2" key="1">
    <citation type="submission" date="2021-05" db="EMBL/GenBank/DDBJ databases">
        <title>Genome Assembly of Synthetic Allotetraploid Brassica napus Reveals Homoeologous Exchanges between Subgenomes.</title>
        <authorList>
            <person name="Davis J.T."/>
        </authorList>
    </citation>
    <scope>NUCLEOTIDE SEQUENCE [LARGE SCALE GENOMIC DNA]</scope>
    <source>
        <strain evidence="2">cv. Da-Ae</strain>
        <tissue evidence="1">Seedling</tissue>
    </source>
</reference>
<proteinExistence type="predicted"/>
<keyword evidence="2" id="KW-1185">Reference proteome</keyword>
<evidence type="ECO:0000313" key="2">
    <source>
        <dbReference type="Proteomes" id="UP000824890"/>
    </source>
</evidence>
<protein>
    <submittedName>
        <fullName evidence="1">Uncharacterized protein</fullName>
    </submittedName>
</protein>
<accession>A0ABQ8BM89</accession>
<evidence type="ECO:0000313" key="1">
    <source>
        <dbReference type="EMBL" id="KAH0905879.1"/>
    </source>
</evidence>
<organism evidence="1 2">
    <name type="scientific">Brassica napus</name>
    <name type="common">Rape</name>
    <dbReference type="NCBI Taxonomy" id="3708"/>
    <lineage>
        <taxon>Eukaryota</taxon>
        <taxon>Viridiplantae</taxon>
        <taxon>Streptophyta</taxon>
        <taxon>Embryophyta</taxon>
        <taxon>Tracheophyta</taxon>
        <taxon>Spermatophyta</taxon>
        <taxon>Magnoliopsida</taxon>
        <taxon>eudicotyledons</taxon>
        <taxon>Gunneridae</taxon>
        <taxon>Pentapetalae</taxon>
        <taxon>rosids</taxon>
        <taxon>malvids</taxon>
        <taxon>Brassicales</taxon>
        <taxon>Brassicaceae</taxon>
        <taxon>Brassiceae</taxon>
        <taxon>Brassica</taxon>
    </lineage>
</organism>
<dbReference type="EMBL" id="JAGKQM010000010">
    <property type="protein sequence ID" value="KAH0905879.1"/>
    <property type="molecule type" value="Genomic_DNA"/>
</dbReference>